<dbReference type="PANTHER" id="PTHR11863">
    <property type="entry name" value="STEROL DESATURASE"/>
    <property type="match status" value="1"/>
</dbReference>
<comment type="caution">
    <text evidence="8">The sequence shown here is derived from an EMBL/GenBank/DDBJ whole genome shotgun (WGS) entry which is preliminary data.</text>
</comment>
<comment type="subcellular location">
    <subcellularLocation>
        <location evidence="1">Membrane</location>
    </subcellularLocation>
</comment>
<dbReference type="Proteomes" id="UP000637774">
    <property type="component" value="Unassembled WGS sequence"/>
</dbReference>
<name>A0ABQ1ZZT2_9BACT</name>
<gene>
    <name evidence="8" type="ORF">GCM10011495_07090</name>
</gene>
<sequence>MQQVEIITTAILLSWVAVVITLERYFPYRKGLPFFREGFWTDLVLYTLVQSYALKIIIFDFIILPLDQHYGFSKLHFVTGWPVWVQVLFFVITHDFYIYWFHRFQHSSPLFWRTHEAHHSGKQVDWLAGSRSHALEIIINQTIEFAPIILLGADPMVVPIKACIDAVWGIWIHCNINVKSGRLQYFINGPEMHLWHHADHEEVFYANFSTKFAFWDWLFGTAYLPDHKPQKWGLPYAFPKDYFSQHVFSVARFDEAALAQRSGWFRAYHGLRGRLLTRLTNRVPALRPLQGWPVPETHTSTVPAQRPGGNFTVAPAPPAAPAHLTPTAALPR</sequence>
<feature type="region of interest" description="Disordered" evidence="5">
    <location>
        <begin position="294"/>
        <end position="332"/>
    </location>
</feature>
<evidence type="ECO:0000256" key="5">
    <source>
        <dbReference type="SAM" id="MobiDB-lite"/>
    </source>
</evidence>
<evidence type="ECO:0000256" key="6">
    <source>
        <dbReference type="SAM" id="Phobius"/>
    </source>
</evidence>
<feature type="compositionally biased region" description="Low complexity" evidence="5">
    <location>
        <begin position="321"/>
        <end position="332"/>
    </location>
</feature>
<feature type="transmembrane region" description="Helical" evidence="6">
    <location>
        <begin position="43"/>
        <end position="63"/>
    </location>
</feature>
<evidence type="ECO:0000313" key="8">
    <source>
        <dbReference type="EMBL" id="GGH81011.1"/>
    </source>
</evidence>
<proteinExistence type="predicted"/>
<protein>
    <submittedName>
        <fullName evidence="8">Fatty acid hydroxylase</fullName>
    </submittedName>
</protein>
<keyword evidence="3 6" id="KW-1133">Transmembrane helix</keyword>
<evidence type="ECO:0000256" key="4">
    <source>
        <dbReference type="ARBA" id="ARBA00023136"/>
    </source>
</evidence>
<dbReference type="Pfam" id="PF04116">
    <property type="entry name" value="FA_hydroxylase"/>
    <property type="match status" value="1"/>
</dbReference>
<keyword evidence="9" id="KW-1185">Reference proteome</keyword>
<evidence type="ECO:0000313" key="9">
    <source>
        <dbReference type="Proteomes" id="UP000637774"/>
    </source>
</evidence>
<dbReference type="RefSeq" id="WP_188560643.1">
    <property type="nucleotide sequence ID" value="NZ_BMGY01000004.1"/>
</dbReference>
<keyword evidence="4 6" id="KW-0472">Membrane</keyword>
<evidence type="ECO:0000259" key="7">
    <source>
        <dbReference type="Pfam" id="PF04116"/>
    </source>
</evidence>
<accession>A0ABQ1ZZT2</accession>
<feature type="transmembrane region" description="Helical" evidence="6">
    <location>
        <begin position="83"/>
        <end position="101"/>
    </location>
</feature>
<dbReference type="InterPro" id="IPR050307">
    <property type="entry name" value="Sterol_Desaturase_Related"/>
</dbReference>
<keyword evidence="2 6" id="KW-0812">Transmembrane</keyword>
<evidence type="ECO:0000256" key="2">
    <source>
        <dbReference type="ARBA" id="ARBA00022692"/>
    </source>
</evidence>
<organism evidence="8 9">
    <name type="scientific">Hymenobacter frigidus</name>
    <dbReference type="NCBI Taxonomy" id="1524095"/>
    <lineage>
        <taxon>Bacteria</taxon>
        <taxon>Pseudomonadati</taxon>
        <taxon>Bacteroidota</taxon>
        <taxon>Cytophagia</taxon>
        <taxon>Cytophagales</taxon>
        <taxon>Hymenobacteraceae</taxon>
        <taxon>Hymenobacter</taxon>
    </lineage>
</organism>
<dbReference type="EMBL" id="BMGY01000004">
    <property type="protein sequence ID" value="GGH81011.1"/>
    <property type="molecule type" value="Genomic_DNA"/>
</dbReference>
<dbReference type="InterPro" id="IPR006694">
    <property type="entry name" value="Fatty_acid_hydroxylase"/>
</dbReference>
<evidence type="ECO:0000256" key="1">
    <source>
        <dbReference type="ARBA" id="ARBA00004370"/>
    </source>
</evidence>
<feature type="domain" description="Fatty acid hydroxylase" evidence="7">
    <location>
        <begin position="87"/>
        <end position="221"/>
    </location>
</feature>
<feature type="transmembrane region" description="Helical" evidence="6">
    <location>
        <begin position="6"/>
        <end position="22"/>
    </location>
</feature>
<evidence type="ECO:0000256" key="3">
    <source>
        <dbReference type="ARBA" id="ARBA00022989"/>
    </source>
</evidence>
<reference evidence="9" key="1">
    <citation type="journal article" date="2019" name="Int. J. Syst. Evol. Microbiol.">
        <title>The Global Catalogue of Microorganisms (GCM) 10K type strain sequencing project: providing services to taxonomists for standard genome sequencing and annotation.</title>
        <authorList>
            <consortium name="The Broad Institute Genomics Platform"/>
            <consortium name="The Broad Institute Genome Sequencing Center for Infectious Disease"/>
            <person name="Wu L."/>
            <person name="Ma J."/>
        </authorList>
    </citation>
    <scope>NUCLEOTIDE SEQUENCE [LARGE SCALE GENOMIC DNA]</scope>
    <source>
        <strain evidence="9">CGMCC 1.14966</strain>
    </source>
</reference>